<evidence type="ECO:0000256" key="3">
    <source>
        <dbReference type="ARBA" id="ARBA00022801"/>
    </source>
</evidence>
<comment type="similarity">
    <text evidence="4">Belongs to the metallophosphoesterase superfamily.</text>
</comment>
<comment type="caution">
    <text evidence="8">The sequence shown here is derived from an EMBL/GenBank/DDBJ whole genome shotgun (WGS) entry which is preliminary data.</text>
</comment>
<keyword evidence="6" id="KW-0472">Membrane</keyword>
<dbReference type="GO" id="GO:0009245">
    <property type="term" value="P:lipid A biosynthetic process"/>
    <property type="evidence" value="ECO:0007669"/>
    <property type="project" value="TreeGrafter"/>
</dbReference>
<feature type="transmembrane region" description="Helical" evidence="6">
    <location>
        <begin position="72"/>
        <end position="95"/>
    </location>
</feature>
<dbReference type="GO" id="GO:0016020">
    <property type="term" value="C:membrane"/>
    <property type="evidence" value="ECO:0007669"/>
    <property type="project" value="GOC"/>
</dbReference>
<dbReference type="Pfam" id="PF00149">
    <property type="entry name" value="Metallophos"/>
    <property type="match status" value="1"/>
</dbReference>
<organism evidence="8 9">
    <name type="scientific">Thermopolyspora flexuosa</name>
    <dbReference type="NCBI Taxonomy" id="103836"/>
    <lineage>
        <taxon>Bacteria</taxon>
        <taxon>Bacillati</taxon>
        <taxon>Actinomycetota</taxon>
        <taxon>Actinomycetes</taxon>
        <taxon>Streptosporangiales</taxon>
        <taxon>Streptosporangiaceae</taxon>
        <taxon>Thermopolyspora</taxon>
    </lineage>
</organism>
<gene>
    <name evidence="8" type="ORF">FHX40_3241</name>
</gene>
<dbReference type="AlphaFoldDB" id="A0A543J0Z9"/>
<feature type="region of interest" description="Disordered" evidence="5">
    <location>
        <begin position="121"/>
        <end position="143"/>
    </location>
</feature>
<keyword evidence="6" id="KW-0812">Transmembrane</keyword>
<dbReference type="PANTHER" id="PTHR31302">
    <property type="entry name" value="TRANSMEMBRANE PROTEIN WITH METALLOPHOSPHOESTERASE DOMAIN-RELATED"/>
    <property type="match status" value="1"/>
</dbReference>
<accession>A0A543J0Z9</accession>
<comment type="cofactor">
    <cofactor evidence="1">
        <name>a divalent metal cation</name>
        <dbReference type="ChEBI" id="CHEBI:60240"/>
    </cofactor>
</comment>
<protein>
    <recommendedName>
        <fullName evidence="7">Calcineurin-like phosphoesterase domain-containing protein</fullName>
    </recommendedName>
</protein>
<dbReference type="Gene3D" id="3.60.21.10">
    <property type="match status" value="1"/>
</dbReference>
<feature type="domain" description="Calcineurin-like phosphoesterase" evidence="7">
    <location>
        <begin position="201"/>
        <end position="363"/>
    </location>
</feature>
<evidence type="ECO:0000256" key="2">
    <source>
        <dbReference type="ARBA" id="ARBA00022723"/>
    </source>
</evidence>
<evidence type="ECO:0000256" key="6">
    <source>
        <dbReference type="SAM" id="Phobius"/>
    </source>
</evidence>
<name>A0A543J0Z9_9ACTN</name>
<dbReference type="Proteomes" id="UP000319213">
    <property type="component" value="Unassembled WGS sequence"/>
</dbReference>
<dbReference type="InterPro" id="IPR029052">
    <property type="entry name" value="Metallo-depent_PP-like"/>
</dbReference>
<keyword evidence="2" id="KW-0479">Metal-binding</keyword>
<dbReference type="EMBL" id="VFPQ01000001">
    <property type="protein sequence ID" value="TQM76498.1"/>
    <property type="molecule type" value="Genomic_DNA"/>
</dbReference>
<keyword evidence="9" id="KW-1185">Reference proteome</keyword>
<evidence type="ECO:0000256" key="4">
    <source>
        <dbReference type="ARBA" id="ARBA00061089"/>
    </source>
</evidence>
<keyword evidence="6" id="KW-1133">Transmembrane helix</keyword>
<dbReference type="GO" id="GO:0008758">
    <property type="term" value="F:UDP-2,3-diacylglucosamine hydrolase activity"/>
    <property type="evidence" value="ECO:0007669"/>
    <property type="project" value="TreeGrafter"/>
</dbReference>
<dbReference type="PANTHER" id="PTHR31302:SF31">
    <property type="entry name" value="PHOSPHODIESTERASE YAEI"/>
    <property type="match status" value="1"/>
</dbReference>
<sequence>MFILLLLGTTCALHGYLWWRLVRNTTARGTAWRRLGTALVLAGPALLAIVLIGGRNGLPFELVQILAWPAYLWLALAAYLTIALLAGEIVRPVLLRWLRRRHARRQVAVPVPAPAAVAVPSAAASDDAEQGAPTAESLDGRAEDDLQDPARRRFVARLVGGAAGVVAAGTVGYGTYGVLRGPGVKHVTVPLAKLPRAAHGFRIAVVSDIHLGAVLGRGFAEKVVATVNATQPHLIAVVGDLVDGTVEDLRSAVEPLAGLRARHGAFFVTGNHEYFSGVEEWTRHVQELGLRLLANERVELAAFDLAGVNDVTGERYGDGPDFAAALGDRDPARATVLLAHQPIVIHEAVRHGVDLQLSGHTHGGQMWPVTHLAGLVNPTVAGLDRYGDTYLYVTRGAGAWGPPTRVGAPSDVTVVELASTQA</sequence>
<evidence type="ECO:0000256" key="5">
    <source>
        <dbReference type="SAM" id="MobiDB-lite"/>
    </source>
</evidence>
<dbReference type="CDD" id="cd07385">
    <property type="entry name" value="MPP_YkuE_C"/>
    <property type="match status" value="1"/>
</dbReference>
<dbReference type="SUPFAM" id="SSF56300">
    <property type="entry name" value="Metallo-dependent phosphatases"/>
    <property type="match status" value="1"/>
</dbReference>
<reference evidence="8 9" key="1">
    <citation type="submission" date="2019-06" db="EMBL/GenBank/DDBJ databases">
        <title>Sequencing the genomes of 1000 actinobacteria strains.</title>
        <authorList>
            <person name="Klenk H.-P."/>
        </authorList>
    </citation>
    <scope>NUCLEOTIDE SEQUENCE [LARGE SCALE GENOMIC DNA]</scope>
    <source>
        <strain evidence="8 9">DSM 43186</strain>
    </source>
</reference>
<proteinExistence type="inferred from homology"/>
<feature type="transmembrane region" description="Helical" evidence="6">
    <location>
        <begin position="154"/>
        <end position="176"/>
    </location>
</feature>
<evidence type="ECO:0000259" key="7">
    <source>
        <dbReference type="Pfam" id="PF00149"/>
    </source>
</evidence>
<dbReference type="InterPro" id="IPR051158">
    <property type="entry name" value="Metallophosphoesterase_sf"/>
</dbReference>
<keyword evidence="3" id="KW-0378">Hydrolase</keyword>
<evidence type="ECO:0000313" key="9">
    <source>
        <dbReference type="Proteomes" id="UP000319213"/>
    </source>
</evidence>
<evidence type="ECO:0000256" key="1">
    <source>
        <dbReference type="ARBA" id="ARBA00001968"/>
    </source>
</evidence>
<feature type="transmembrane region" description="Helical" evidence="6">
    <location>
        <begin position="6"/>
        <end position="22"/>
    </location>
</feature>
<dbReference type="RefSeq" id="WP_229788938.1">
    <property type="nucleotide sequence ID" value="NZ_BMPV01000005.1"/>
</dbReference>
<dbReference type="GO" id="GO:0046872">
    <property type="term" value="F:metal ion binding"/>
    <property type="evidence" value="ECO:0007669"/>
    <property type="project" value="UniProtKB-KW"/>
</dbReference>
<dbReference type="InterPro" id="IPR004843">
    <property type="entry name" value="Calcineurin-like_PHP"/>
</dbReference>
<dbReference type="FunFam" id="3.60.21.10:FF:000028">
    <property type="entry name" value="Putative metallophosphoesterase"/>
    <property type="match status" value="1"/>
</dbReference>
<feature type="transmembrane region" description="Helical" evidence="6">
    <location>
        <begin position="34"/>
        <end position="52"/>
    </location>
</feature>
<evidence type="ECO:0000313" key="8">
    <source>
        <dbReference type="EMBL" id="TQM76498.1"/>
    </source>
</evidence>